<feature type="transmembrane region" description="Helical" evidence="7">
    <location>
        <begin position="255"/>
        <end position="272"/>
    </location>
</feature>
<evidence type="ECO:0000256" key="4">
    <source>
        <dbReference type="ARBA" id="ARBA00022692"/>
    </source>
</evidence>
<dbReference type="Gene3D" id="1.20.1250.20">
    <property type="entry name" value="MFS general substrate transporter like domains"/>
    <property type="match status" value="2"/>
</dbReference>
<evidence type="ECO:0000256" key="7">
    <source>
        <dbReference type="SAM" id="Phobius"/>
    </source>
</evidence>
<evidence type="ECO:0000256" key="3">
    <source>
        <dbReference type="ARBA" id="ARBA00022475"/>
    </source>
</evidence>
<dbReference type="InterPro" id="IPR011701">
    <property type="entry name" value="MFS"/>
</dbReference>
<dbReference type="PANTHER" id="PTHR23517:SF10">
    <property type="entry name" value="MAJOR FACILITATOR SUPERFAMILY (MFS) PROFILE DOMAIN-CONTAINING PROTEIN"/>
    <property type="match status" value="1"/>
</dbReference>
<evidence type="ECO:0000256" key="5">
    <source>
        <dbReference type="ARBA" id="ARBA00022989"/>
    </source>
</evidence>
<evidence type="ECO:0000256" key="1">
    <source>
        <dbReference type="ARBA" id="ARBA00004651"/>
    </source>
</evidence>
<dbReference type="Proteomes" id="UP000051568">
    <property type="component" value="Unassembled WGS sequence"/>
</dbReference>
<dbReference type="InterPro" id="IPR036259">
    <property type="entry name" value="MFS_trans_sf"/>
</dbReference>
<sequence>MLVNMGIGLIMPITTLYIHGTLHKSLVTAGYVLFCFSGAMMLGNLIGGHLFDHWRQKPLMYLNGSGVVLALLLLGLFPQWPIYPILITLYGFCLGGLNSAINGYIAFLQIEDPNIFNNGYWFASLGMGAATFLSGILFGVSIRFVFFSSAFLFLVTTVIIKIMFHPVHKHPVPTQKKVDSDKKNHFLISILLICFVMVVIWICYEQWNSNVSVLMISKHISVPKYSLLFTISTIEVIIVQPFMNRFFKPSFRSEKNRIILGLLSFAFSYLVIIDTGDYWRYVLGITLVTFGEMLALIAIPAILNRYANDQNRGTIQSLGSFSGSMGRALGPLFGGYLITTFNYSWTFWGMFLVHLLLILPILSLQNKKSK</sequence>
<keyword evidence="2" id="KW-0813">Transport</keyword>
<organism evidence="9 10">
    <name type="scientific">Pediococcus cellicola</name>
    <dbReference type="NCBI Taxonomy" id="319652"/>
    <lineage>
        <taxon>Bacteria</taxon>
        <taxon>Bacillati</taxon>
        <taxon>Bacillota</taxon>
        <taxon>Bacilli</taxon>
        <taxon>Lactobacillales</taxon>
        <taxon>Lactobacillaceae</taxon>
        <taxon>Pediococcus</taxon>
    </lineage>
</organism>
<evidence type="ECO:0000256" key="6">
    <source>
        <dbReference type="ARBA" id="ARBA00023136"/>
    </source>
</evidence>
<dbReference type="STRING" id="319652.IV80_GL000327"/>
<feature type="transmembrane region" description="Helical" evidence="7">
    <location>
        <begin position="59"/>
        <end position="77"/>
    </location>
</feature>
<dbReference type="AlphaFoldDB" id="A0A0R2J0G1"/>
<feature type="domain" description="Major facilitator superfamily (MFS) profile" evidence="8">
    <location>
        <begin position="142"/>
        <end position="370"/>
    </location>
</feature>
<comment type="subcellular location">
    <subcellularLocation>
        <location evidence="1">Cell membrane</location>
        <topology evidence="1">Multi-pass membrane protein</topology>
    </subcellularLocation>
</comment>
<feature type="transmembrane region" description="Helical" evidence="7">
    <location>
        <begin position="224"/>
        <end position="243"/>
    </location>
</feature>
<dbReference type="PROSITE" id="PS50850">
    <property type="entry name" value="MFS"/>
    <property type="match status" value="1"/>
</dbReference>
<dbReference type="SUPFAM" id="SSF103473">
    <property type="entry name" value="MFS general substrate transporter"/>
    <property type="match status" value="1"/>
</dbReference>
<feature type="transmembrane region" description="Helical" evidence="7">
    <location>
        <begin position="83"/>
        <end position="107"/>
    </location>
</feature>
<dbReference type="InterPro" id="IPR050171">
    <property type="entry name" value="MFS_Transporters"/>
</dbReference>
<evidence type="ECO:0000313" key="9">
    <source>
        <dbReference type="EMBL" id="KRN67783.1"/>
    </source>
</evidence>
<comment type="caution">
    <text evidence="9">The sequence shown here is derived from an EMBL/GenBank/DDBJ whole genome shotgun (WGS) entry which is preliminary data.</text>
</comment>
<feature type="transmembrane region" description="Helical" evidence="7">
    <location>
        <begin position="278"/>
        <end position="303"/>
    </location>
</feature>
<dbReference type="EMBL" id="JQBR01000001">
    <property type="protein sequence ID" value="KRN67783.1"/>
    <property type="molecule type" value="Genomic_DNA"/>
</dbReference>
<dbReference type="Pfam" id="PF07690">
    <property type="entry name" value="MFS_1"/>
    <property type="match status" value="2"/>
</dbReference>
<keyword evidence="4 7" id="KW-0812">Transmembrane</keyword>
<feature type="transmembrane region" description="Helical" evidence="7">
    <location>
        <begin position="345"/>
        <end position="364"/>
    </location>
</feature>
<keyword evidence="10" id="KW-1185">Reference proteome</keyword>
<evidence type="ECO:0000259" key="8">
    <source>
        <dbReference type="PROSITE" id="PS50850"/>
    </source>
</evidence>
<dbReference type="InterPro" id="IPR020846">
    <property type="entry name" value="MFS_dom"/>
</dbReference>
<gene>
    <name evidence="9" type="ORF">IV80_GL000327</name>
</gene>
<feature type="transmembrane region" description="Helical" evidence="7">
    <location>
        <begin position="26"/>
        <end position="47"/>
    </location>
</feature>
<evidence type="ECO:0000313" key="10">
    <source>
        <dbReference type="Proteomes" id="UP000051568"/>
    </source>
</evidence>
<feature type="transmembrane region" description="Helical" evidence="7">
    <location>
        <begin position="144"/>
        <end position="164"/>
    </location>
</feature>
<keyword evidence="6 7" id="KW-0472">Membrane</keyword>
<keyword evidence="3" id="KW-1003">Cell membrane</keyword>
<dbReference type="GO" id="GO:0005886">
    <property type="term" value="C:plasma membrane"/>
    <property type="evidence" value="ECO:0007669"/>
    <property type="project" value="UniProtKB-SubCell"/>
</dbReference>
<name>A0A0R2J0G1_9LACO</name>
<accession>A0A0R2J0G1</accession>
<feature type="transmembrane region" description="Helical" evidence="7">
    <location>
        <begin position="119"/>
        <end position="138"/>
    </location>
</feature>
<dbReference type="GO" id="GO:0022857">
    <property type="term" value="F:transmembrane transporter activity"/>
    <property type="evidence" value="ECO:0007669"/>
    <property type="project" value="InterPro"/>
</dbReference>
<proteinExistence type="predicted"/>
<feature type="transmembrane region" description="Helical" evidence="7">
    <location>
        <begin position="185"/>
        <end position="204"/>
    </location>
</feature>
<protein>
    <submittedName>
        <fullName evidence="9">MFS family major facilitator transporter</fullName>
    </submittedName>
</protein>
<feature type="transmembrane region" description="Helical" evidence="7">
    <location>
        <begin position="315"/>
        <end position="339"/>
    </location>
</feature>
<dbReference type="PATRIC" id="fig|319652.3.peg.330"/>
<keyword evidence="5 7" id="KW-1133">Transmembrane helix</keyword>
<reference evidence="9 10" key="1">
    <citation type="journal article" date="2015" name="Genome Announc.">
        <title>Expanding the biotechnology potential of lactobacilli through comparative genomics of 213 strains and associated genera.</title>
        <authorList>
            <person name="Sun Z."/>
            <person name="Harris H.M."/>
            <person name="McCann A."/>
            <person name="Guo C."/>
            <person name="Argimon S."/>
            <person name="Zhang W."/>
            <person name="Yang X."/>
            <person name="Jeffery I.B."/>
            <person name="Cooney J.C."/>
            <person name="Kagawa T.F."/>
            <person name="Liu W."/>
            <person name="Song Y."/>
            <person name="Salvetti E."/>
            <person name="Wrobel A."/>
            <person name="Rasinkangas P."/>
            <person name="Parkhill J."/>
            <person name="Rea M.C."/>
            <person name="O'Sullivan O."/>
            <person name="Ritari J."/>
            <person name="Douillard F.P."/>
            <person name="Paul Ross R."/>
            <person name="Yang R."/>
            <person name="Briner A.E."/>
            <person name="Felis G.E."/>
            <person name="de Vos W.M."/>
            <person name="Barrangou R."/>
            <person name="Klaenhammer T.R."/>
            <person name="Caufield P.W."/>
            <person name="Cui Y."/>
            <person name="Zhang H."/>
            <person name="O'Toole P.W."/>
        </authorList>
    </citation>
    <scope>NUCLEOTIDE SEQUENCE [LARGE SCALE GENOMIC DNA]</scope>
    <source>
        <strain evidence="9 10">DSM 17757</strain>
    </source>
</reference>
<dbReference type="PANTHER" id="PTHR23517">
    <property type="entry name" value="RESISTANCE PROTEIN MDTM, PUTATIVE-RELATED-RELATED"/>
    <property type="match status" value="1"/>
</dbReference>
<evidence type="ECO:0000256" key="2">
    <source>
        <dbReference type="ARBA" id="ARBA00022448"/>
    </source>
</evidence>